<reference evidence="1" key="1">
    <citation type="submission" date="2021-01" db="EMBL/GenBank/DDBJ databases">
        <authorList>
            <person name="Corre E."/>
            <person name="Pelletier E."/>
            <person name="Niang G."/>
            <person name="Scheremetjew M."/>
            <person name="Finn R."/>
            <person name="Kale V."/>
            <person name="Holt S."/>
            <person name="Cochrane G."/>
            <person name="Meng A."/>
            <person name="Brown T."/>
            <person name="Cohen L."/>
        </authorList>
    </citation>
    <scope>NUCLEOTIDE SEQUENCE</scope>
    <source>
        <strain evidence="1">Pop2</strain>
    </source>
</reference>
<dbReference type="AlphaFoldDB" id="A0A7S2EKI5"/>
<name>A0A7S2EKI5_9STRA</name>
<sequence length="282" mass="32543">MAQCLYLPTPLQSLNEKCIYDSFDDVSSYTSTKVPSFTFSSQCVPRPQGENSSARNTESDLMFYDKNGNCVNKHALSEHRHKKKESVLSQFNFDENGIGQSGHILSRTKKADLLFRRWKESYWVHIQPAILLMFRSKEDFLIWKGTSKEDRSRERLVMWAVNFDSRGVLKKKKKKLKKKLEKEKKEQYLKEGSSSFSSDTAKSNQAMIPADKSVLKYSMLDVHSKMYTKNRPILHGFKLERWLEVGAGVTAAFASSNAEEVKSLRKIIRSCIEMTSKTRKKK</sequence>
<organism evidence="1">
    <name type="scientific">Ditylum brightwellii</name>
    <dbReference type="NCBI Taxonomy" id="49249"/>
    <lineage>
        <taxon>Eukaryota</taxon>
        <taxon>Sar</taxon>
        <taxon>Stramenopiles</taxon>
        <taxon>Ochrophyta</taxon>
        <taxon>Bacillariophyta</taxon>
        <taxon>Mediophyceae</taxon>
        <taxon>Lithodesmiophycidae</taxon>
        <taxon>Lithodesmiales</taxon>
        <taxon>Lithodesmiaceae</taxon>
        <taxon>Ditylum</taxon>
    </lineage>
</organism>
<accession>A0A7S2EKI5</accession>
<evidence type="ECO:0000313" key="1">
    <source>
        <dbReference type="EMBL" id="CAD9342517.1"/>
    </source>
</evidence>
<protein>
    <submittedName>
        <fullName evidence="1">Uncharacterized protein</fullName>
    </submittedName>
</protein>
<dbReference type="EMBL" id="HBGN01026927">
    <property type="protein sequence ID" value="CAD9342517.1"/>
    <property type="molecule type" value="Transcribed_RNA"/>
</dbReference>
<proteinExistence type="predicted"/>
<gene>
    <name evidence="1" type="ORF">DBRI1063_LOCUS17364</name>
</gene>